<dbReference type="AlphaFoldDB" id="E0WTT2"/>
<reference evidence="10" key="1">
    <citation type="journal article" date="2009" name="Environ. Microbiol.">
        <title>Dynamics of genome evolution in facultative symbionts of aphids.</title>
        <authorList>
            <person name="Degnan P.H."/>
            <person name="Leonardo T.E."/>
            <person name="Cass B.N."/>
            <person name="Hurwitz B."/>
            <person name="Stern D."/>
            <person name="Gibbs R.A."/>
            <person name="Richards S."/>
            <person name="Moran N.A."/>
        </authorList>
    </citation>
    <scope>NUCLEOTIDE SEQUENCE [LARGE SCALE GENOMIC DNA]</scope>
    <source>
        <strain evidence="10">LSR1</strain>
    </source>
</reference>
<dbReference type="SUPFAM" id="SSF160369">
    <property type="entry name" value="Ribosomal protein L10-like"/>
    <property type="match status" value="1"/>
</dbReference>
<gene>
    <name evidence="9 10" type="primary">rplJ</name>
    <name evidence="10" type="ORF">REG_1457</name>
</gene>
<evidence type="ECO:0000256" key="8">
    <source>
        <dbReference type="ARBA" id="ARBA00035202"/>
    </source>
</evidence>
<evidence type="ECO:0000313" key="10">
    <source>
        <dbReference type="EMBL" id="EFL91582.1"/>
    </source>
</evidence>
<evidence type="ECO:0000256" key="7">
    <source>
        <dbReference type="ARBA" id="ARBA00024685"/>
    </source>
</evidence>
<dbReference type="GO" id="GO:0003735">
    <property type="term" value="F:structural constituent of ribosome"/>
    <property type="evidence" value="ECO:0007669"/>
    <property type="project" value="InterPro"/>
</dbReference>
<evidence type="ECO:0000256" key="5">
    <source>
        <dbReference type="ARBA" id="ARBA00022980"/>
    </source>
</evidence>
<dbReference type="InterPro" id="IPR002363">
    <property type="entry name" value="Ribosomal_uL10_CS_bac"/>
</dbReference>
<evidence type="ECO:0000256" key="2">
    <source>
        <dbReference type="ARBA" id="ARBA00008889"/>
    </source>
</evidence>
<dbReference type="Gene3D" id="3.30.70.1730">
    <property type="match status" value="1"/>
</dbReference>
<comment type="similarity">
    <text evidence="2 9">Belongs to the universal ribosomal protein uL10 family.</text>
</comment>
<evidence type="ECO:0000256" key="3">
    <source>
        <dbReference type="ARBA" id="ARBA00022730"/>
    </source>
</evidence>
<dbReference type="HAMAP" id="MF_00362">
    <property type="entry name" value="Ribosomal_uL10"/>
    <property type="match status" value="1"/>
</dbReference>
<dbReference type="HOGENOM" id="CLU_092227_0_2_6"/>
<dbReference type="PROSITE" id="PS01109">
    <property type="entry name" value="RIBOSOMAL_L10"/>
    <property type="match status" value="1"/>
</dbReference>
<evidence type="ECO:0000256" key="6">
    <source>
        <dbReference type="ARBA" id="ARBA00023274"/>
    </source>
</evidence>
<dbReference type="GO" id="GO:0006412">
    <property type="term" value="P:translation"/>
    <property type="evidence" value="ECO:0007669"/>
    <property type="project" value="UniProtKB-UniRule"/>
</dbReference>
<dbReference type="FunFam" id="3.30.70.1730:FF:000001">
    <property type="entry name" value="50S ribosomal protein L10"/>
    <property type="match status" value="1"/>
</dbReference>
<keyword evidence="3 9" id="KW-0699">rRNA-binding</keyword>
<dbReference type="InterPro" id="IPR047865">
    <property type="entry name" value="Ribosomal_uL10_bac_type"/>
</dbReference>
<evidence type="ECO:0000313" key="11">
    <source>
        <dbReference type="Proteomes" id="UP000005726"/>
    </source>
</evidence>
<organism evidence="10 11">
    <name type="scientific">Candidatus Regiella insecticola LSR1</name>
    <dbReference type="NCBI Taxonomy" id="663321"/>
    <lineage>
        <taxon>Bacteria</taxon>
        <taxon>Pseudomonadati</taxon>
        <taxon>Pseudomonadota</taxon>
        <taxon>Gammaproteobacteria</taxon>
        <taxon>Enterobacterales</taxon>
        <taxon>Enterobacteriaceae</taxon>
        <taxon>aphid secondary symbionts</taxon>
        <taxon>Candidatus Regiella</taxon>
    </lineage>
</organism>
<dbReference type="GO" id="GO:0070180">
    <property type="term" value="F:large ribosomal subunit rRNA binding"/>
    <property type="evidence" value="ECO:0007669"/>
    <property type="project" value="UniProtKB-UniRule"/>
</dbReference>
<dbReference type="Gene3D" id="6.10.250.2350">
    <property type="match status" value="1"/>
</dbReference>
<proteinExistence type="inferred from homology"/>
<dbReference type="InterPro" id="IPR022973">
    <property type="entry name" value="Ribosomal_uL10_bac"/>
</dbReference>
<evidence type="ECO:0000256" key="4">
    <source>
        <dbReference type="ARBA" id="ARBA00022884"/>
    </source>
</evidence>
<dbReference type="STRING" id="663321.REG_1457"/>
<dbReference type="Proteomes" id="UP000005726">
    <property type="component" value="Unassembled WGS sequence"/>
</dbReference>
<dbReference type="InterPro" id="IPR043141">
    <property type="entry name" value="Ribosomal_uL10-like_sf"/>
</dbReference>
<dbReference type="CDD" id="cd05797">
    <property type="entry name" value="Ribosomal_L10"/>
    <property type="match status" value="1"/>
</dbReference>
<dbReference type="eggNOG" id="COG0244">
    <property type="taxonomic scope" value="Bacteria"/>
</dbReference>
<protein>
    <recommendedName>
        <fullName evidence="8 9">Large ribosomal subunit protein uL10</fullName>
    </recommendedName>
</protein>
<keyword evidence="4 9" id="KW-0694">RNA-binding</keyword>
<dbReference type="InterPro" id="IPR001790">
    <property type="entry name" value="Ribosomal_uL10"/>
</dbReference>
<name>E0WTT2_9ENTR</name>
<dbReference type="EMBL" id="GL379605">
    <property type="protein sequence ID" value="EFL91582.1"/>
    <property type="molecule type" value="Genomic_DNA"/>
</dbReference>
<dbReference type="Pfam" id="PF00466">
    <property type="entry name" value="Ribosomal_L10"/>
    <property type="match status" value="1"/>
</dbReference>
<evidence type="ECO:0000256" key="9">
    <source>
        <dbReference type="HAMAP-Rule" id="MF_00362"/>
    </source>
</evidence>
<keyword evidence="6 9" id="KW-0687">Ribonucleoprotein</keyword>
<sequence>MGDVSSGEYSLANPRSKKLMALNLEDKKAIVAEINEVAKNALSAVVADSRGVTVDKMTELRKSARETGVYMRVVRNTLMRRVVEDTEFECLKDSFVGPTLIAFSSEHPGAAARLFKEFAQANAKFEVKVAAFQGELIPGVQIDRLATLPTYNEAIARLMATMKEASAGKLVRTLAALRDQREEKAA</sequence>
<keyword evidence="11" id="KW-1185">Reference proteome</keyword>
<accession>E0WTT2</accession>
<evidence type="ECO:0000256" key="1">
    <source>
        <dbReference type="ARBA" id="ARBA00002633"/>
    </source>
</evidence>
<dbReference type="NCBIfam" id="NF000955">
    <property type="entry name" value="PRK00099.1-1"/>
    <property type="match status" value="1"/>
</dbReference>
<comment type="function">
    <text evidence="1 9">Forms part of the ribosomal stalk, playing a central role in the interaction of the ribosome with GTP-bound translation factors.</text>
</comment>
<comment type="function">
    <text evidence="7">Protein L10 is also a translational repressor protein. It controls the translation of the rplJL-rpoBC operon by binding to its mRNA.</text>
</comment>
<comment type="subunit">
    <text evidence="9">Part of the ribosomal stalk of the 50S ribosomal subunit. The N-terminus interacts with L11 and the large rRNA to form the base of the stalk. The C-terminus forms an elongated spine to which L12 dimers bind in a sequential fashion forming a multimeric L10(L12)X complex.</text>
</comment>
<dbReference type="GO" id="GO:0015934">
    <property type="term" value="C:large ribosomal subunit"/>
    <property type="evidence" value="ECO:0007669"/>
    <property type="project" value="InterPro"/>
</dbReference>
<dbReference type="PANTHER" id="PTHR11560">
    <property type="entry name" value="39S RIBOSOMAL PROTEIN L10, MITOCHONDRIAL"/>
    <property type="match status" value="1"/>
</dbReference>
<keyword evidence="5 9" id="KW-0689">Ribosomal protein</keyword>